<proteinExistence type="predicted"/>
<dbReference type="AlphaFoldDB" id="A0A1J1E3Q1"/>
<accession>A0A1J1E3Q1</accession>
<dbReference type="RefSeq" id="WP_096685849.1">
    <property type="nucleotide sequence ID" value="NZ_AP014564.1"/>
</dbReference>
<dbReference type="OrthoDB" id="1198496at2"/>
<keyword evidence="2" id="KW-1185">Reference proteome</keyword>
<protein>
    <recommendedName>
        <fullName evidence="3">DUF5018 domain-containing protein</fullName>
    </recommendedName>
</protein>
<dbReference type="PROSITE" id="PS51257">
    <property type="entry name" value="PROKAR_LIPOPROTEIN"/>
    <property type="match status" value="1"/>
</dbReference>
<evidence type="ECO:0000313" key="2">
    <source>
        <dbReference type="Proteomes" id="UP000243197"/>
    </source>
</evidence>
<dbReference type="Proteomes" id="UP000243197">
    <property type="component" value="Chromosome"/>
</dbReference>
<sequence>MNLKFNKILLGMIFVGTMLSCDKKDKVERSDKNQITSVKLEKTLNASLGIKGTELAAKEITAGTNKYYIALLANGATIDNTTKVKPTIAISDKATIDPKNKIEQTLGVVKPSAASPDLSQSGVEYTVTAEDGTSKSKYRIIALKAPKGVNATLASTKAPAEGNTAIDADVDATAVSNSDETITFGG</sequence>
<name>A0A1J1E3Q1_9FLAO</name>
<gene>
    <name evidence="1" type="ORF">JBKA6_0663</name>
</gene>
<dbReference type="KEGG" id="ise:JBKA6_0663"/>
<reference evidence="1 2" key="1">
    <citation type="submission" date="2014-03" db="EMBL/GenBank/DDBJ databases">
        <title>complete genome sequence of Flavobacteriaceae bacterium JBKA-6.</title>
        <authorList>
            <person name="Takano T."/>
            <person name="Nakamura Y."/>
            <person name="Takuma S."/>
            <person name="Yasuike M."/>
            <person name="Matsuyama T."/>
            <person name="Sakai T."/>
            <person name="Fujiwara A."/>
            <person name="Kimoto K."/>
            <person name="Fukuda Y."/>
            <person name="Kondo H."/>
            <person name="Hirono I."/>
            <person name="Nakayasu C."/>
        </authorList>
    </citation>
    <scope>NUCLEOTIDE SEQUENCE [LARGE SCALE GENOMIC DNA]</scope>
    <source>
        <strain evidence="1 2">JBKA-6</strain>
    </source>
</reference>
<dbReference type="Gene3D" id="2.60.40.2340">
    <property type="match status" value="1"/>
</dbReference>
<evidence type="ECO:0000313" key="1">
    <source>
        <dbReference type="EMBL" id="BAV94676.1"/>
    </source>
</evidence>
<evidence type="ECO:0008006" key="3">
    <source>
        <dbReference type="Google" id="ProtNLM"/>
    </source>
</evidence>
<dbReference type="EMBL" id="AP014564">
    <property type="protein sequence ID" value="BAV94676.1"/>
    <property type="molecule type" value="Genomic_DNA"/>
</dbReference>
<organism evidence="1 2">
    <name type="scientific">Ichthyobacterium seriolicida</name>
    <dbReference type="NCBI Taxonomy" id="242600"/>
    <lineage>
        <taxon>Bacteria</taxon>
        <taxon>Pseudomonadati</taxon>
        <taxon>Bacteroidota</taxon>
        <taxon>Flavobacteriia</taxon>
        <taxon>Flavobacteriales</taxon>
        <taxon>Ichthyobacteriaceae</taxon>
        <taxon>Ichthyobacterium</taxon>
    </lineage>
</organism>